<dbReference type="Proteomes" id="UP000002318">
    <property type="component" value="Chromosome"/>
</dbReference>
<feature type="domain" description="Flagellar Assembly Protein A N-terminal region" evidence="2">
    <location>
        <begin position="169"/>
        <end position="227"/>
    </location>
</feature>
<dbReference type="PANTHER" id="PTHR38032">
    <property type="entry name" value="POLYMERASE-RELATED"/>
    <property type="match status" value="1"/>
</dbReference>
<keyword evidence="1" id="KW-0175">Coiled coil</keyword>
<evidence type="ECO:0000313" key="4">
    <source>
        <dbReference type="Proteomes" id="UP000002318"/>
    </source>
</evidence>
<dbReference type="InterPro" id="IPR046866">
    <property type="entry name" value="FapA_N"/>
</dbReference>
<reference evidence="3 4" key="1">
    <citation type="journal article" date="2010" name="Stand. Genomic Sci.">
        <title>Complete genome sequence of Spirochaeta smaragdinae type strain (SEBR 4228).</title>
        <authorList>
            <person name="Mavromatis K."/>
            <person name="Yasawong M."/>
            <person name="Chertkov O."/>
            <person name="Lapidus A."/>
            <person name="Lucas S."/>
            <person name="Nolan M."/>
            <person name="Del Rio T.G."/>
            <person name="Tice H."/>
            <person name="Cheng J.F."/>
            <person name="Pitluck S."/>
            <person name="Liolios K."/>
            <person name="Ivanova N."/>
            <person name="Tapia R."/>
            <person name="Han C."/>
            <person name="Bruce D."/>
            <person name="Goodwin L."/>
            <person name="Pati A."/>
            <person name="Chen A."/>
            <person name="Palaniappan K."/>
            <person name="Land M."/>
            <person name="Hauser L."/>
            <person name="Chang Y.J."/>
            <person name="Jeffries C.D."/>
            <person name="Detter J.C."/>
            <person name="Rohde M."/>
            <person name="Brambilla E."/>
            <person name="Spring S."/>
            <person name="Goker M."/>
            <person name="Sikorski J."/>
            <person name="Woyke T."/>
            <person name="Bristow J."/>
            <person name="Eisen J.A."/>
            <person name="Markowitz V."/>
            <person name="Hugenholtz P."/>
            <person name="Klenk H.P."/>
            <person name="Kyrpides N.C."/>
        </authorList>
    </citation>
    <scope>NUCLEOTIDE SEQUENCE [LARGE SCALE GENOMIC DNA]</scope>
    <source>
        <strain evidence="4">DSM 11293 / JCM 15392 / SEBR 4228</strain>
    </source>
</reference>
<feature type="domain" description="Flagellar Assembly Protein A N-terminal region" evidence="2">
    <location>
        <begin position="520"/>
        <end position="697"/>
    </location>
</feature>
<evidence type="ECO:0000259" key="2">
    <source>
        <dbReference type="Pfam" id="PF20250"/>
    </source>
</evidence>
<keyword evidence="4" id="KW-1185">Reference proteome</keyword>
<dbReference type="HOGENOM" id="CLU_012504_0_0_12"/>
<feature type="coiled-coil region" evidence="1">
    <location>
        <begin position="860"/>
        <end position="887"/>
    </location>
</feature>
<name>E1R8G9_SEDSS</name>
<dbReference type="Pfam" id="PF03961">
    <property type="entry name" value="FapA"/>
    <property type="match status" value="1"/>
</dbReference>
<dbReference type="STRING" id="573413.Spirs_0156"/>
<dbReference type="KEGG" id="ssm:Spirs_0156"/>
<feature type="domain" description="Flagellar Assembly Protein A N-terminal region" evidence="2">
    <location>
        <begin position="322"/>
        <end position="501"/>
    </location>
</feature>
<evidence type="ECO:0000313" key="3">
    <source>
        <dbReference type="EMBL" id="ADK79313.1"/>
    </source>
</evidence>
<proteinExistence type="predicted"/>
<protein>
    <recommendedName>
        <fullName evidence="2">Flagellar Assembly Protein A N-terminal region domain-containing protein</fullName>
    </recommendedName>
</protein>
<dbReference type="RefSeq" id="WP_013252777.1">
    <property type="nucleotide sequence ID" value="NC_014364.1"/>
</dbReference>
<dbReference type="InterPro" id="IPR046865">
    <property type="entry name" value="FapA_b_solenoid"/>
</dbReference>
<dbReference type="AlphaFoldDB" id="E1R8G9"/>
<dbReference type="Pfam" id="PF20250">
    <property type="entry name" value="FapA_N"/>
    <property type="match status" value="4"/>
</dbReference>
<dbReference type="PANTHER" id="PTHR38032:SF1">
    <property type="entry name" value="RNA-BINDING PROTEIN KHPB N-TERMINAL DOMAIN-CONTAINING PROTEIN"/>
    <property type="match status" value="1"/>
</dbReference>
<gene>
    <name evidence="3" type="ordered locus">Spirs_0156</name>
</gene>
<dbReference type="eggNOG" id="COG1315">
    <property type="taxonomic scope" value="Bacteria"/>
</dbReference>
<feature type="domain" description="Flagellar Assembly Protein A N-terminal region" evidence="2">
    <location>
        <begin position="9"/>
        <end position="92"/>
    </location>
</feature>
<organism evidence="3 4">
    <name type="scientific">Sediminispirochaeta smaragdinae (strain DSM 11293 / JCM 15392 / SEBR 4228)</name>
    <name type="common">Spirochaeta smaragdinae</name>
    <dbReference type="NCBI Taxonomy" id="573413"/>
    <lineage>
        <taxon>Bacteria</taxon>
        <taxon>Pseudomonadati</taxon>
        <taxon>Spirochaetota</taxon>
        <taxon>Spirochaetia</taxon>
        <taxon>Spirochaetales</taxon>
        <taxon>Spirochaetaceae</taxon>
        <taxon>Sediminispirochaeta</taxon>
    </lineage>
</organism>
<dbReference type="OrthoDB" id="9775837at2"/>
<evidence type="ECO:0000256" key="1">
    <source>
        <dbReference type="SAM" id="Coils"/>
    </source>
</evidence>
<dbReference type="EMBL" id="CP002116">
    <property type="protein sequence ID" value="ADK79313.1"/>
    <property type="molecule type" value="Genomic_DNA"/>
</dbReference>
<dbReference type="InterPro" id="IPR005646">
    <property type="entry name" value="FapA"/>
</dbReference>
<accession>E1R8G9</accession>
<sequence>MEQGKGSLKIEINEGGLNATLVLTADPEGEVWSLPKVQNVLEEKGIIEGVSKAAVQEALQAFAEAEAGISVRKEIARGTEPEPATSEYYEWKELPLPESLKTQADRLFLEYAFPDIKIKRTEKVKVRKKVLKKSKLLFVAPKEQIVEEWQKKIVEEPAPINPKVAATGYVEQGEYIAELRAGEPGKDGRSVLGKPLSPDPAKPILFYPGKGVKVDRNGLVAEKSGFFRRGSNWVEVFDFLSHSWELSLSKDKATLLFAFTPGHREASIPEPSLIISKAGEEFGFSVEQLKGPDKLREVMTRSVQTGKALERIPLTRDRDAFFSVEASSDNLKGLLTVVKGSGRGKPLILRDVGAAIKASGFSGLDFGKIQNDLLEFYHGNGIELRDYLLAEGAAPSRGEDRSFDFSVDFLPETEYEALKVGESGFPSEEAYPMSQARSLARVAEGTVVGVLSSAQEGSPGKDVYGKVIPGIPGIDPHIELLENVRMEKERFIAETAGLLEVFDGADGIILRVRPYRDAEVKIELSTDKMEAWLTIEPPAGSGTKANRSEIDQALKEVGIVKGIIEEAITDALEISGAGSPVRRSVVARGKRPDDAGGSRIALIADRASGKGVTITRSGRADYRNQDRFVSVKAGALLAEILPNDQPAEDGWDLTGKPISAKDAPALDIDIGENIRQEEEGNRIKLYAACSGEFVYEKKKLDILKVHTVSGDVDFSSGNVKFSGTVAVSGSVRSGFSILAEGHVKVAGNAESSLISSGESITIAQGIVGGGKAVIRAKSSIETIFAEQATLLAVGSVSMKNACLRCMVKCNGRLRLVGEKGNLIGGVVRAREGVIAANIGNPKGSRTEISFGQDYLVMDRIELEEREVKKLRNALARIDTTMASLEKQGDKGRLEMARKEKLKMMKMLEKRSMLLFTLRERFEQHFDSSVVVRGTVYPGVVIESHGRYWSTETPKKGITLIFDQETGRIIEVSEAEPKEGEKSA</sequence>